<comment type="caution">
    <text evidence="3">The sequence shown here is derived from an EMBL/GenBank/DDBJ whole genome shotgun (WGS) entry which is preliminary data.</text>
</comment>
<keyword evidence="3" id="KW-0378">Hydrolase</keyword>
<accession>A0A7K1UMD4</accession>
<dbReference type="OrthoDB" id="5172791at2"/>
<evidence type="ECO:0000256" key="1">
    <source>
        <dbReference type="ARBA" id="ARBA00023239"/>
    </source>
</evidence>
<gene>
    <name evidence="3" type="ORF">GNZ21_14915</name>
</gene>
<dbReference type="Pfam" id="PF04909">
    <property type="entry name" value="Amidohydro_2"/>
    <property type="match status" value="1"/>
</dbReference>
<organism evidence="3 4">
    <name type="scientific">Nesterenkonia alkaliphila</name>
    <dbReference type="NCBI Taxonomy" id="1463631"/>
    <lineage>
        <taxon>Bacteria</taxon>
        <taxon>Bacillati</taxon>
        <taxon>Actinomycetota</taxon>
        <taxon>Actinomycetes</taxon>
        <taxon>Micrococcales</taxon>
        <taxon>Micrococcaceae</taxon>
        <taxon>Nesterenkonia</taxon>
    </lineage>
</organism>
<dbReference type="GO" id="GO:0016787">
    <property type="term" value="F:hydrolase activity"/>
    <property type="evidence" value="ECO:0007669"/>
    <property type="project" value="UniProtKB-KW"/>
</dbReference>
<dbReference type="Proteomes" id="UP000460157">
    <property type="component" value="Unassembled WGS sequence"/>
</dbReference>
<evidence type="ECO:0000259" key="2">
    <source>
        <dbReference type="Pfam" id="PF04909"/>
    </source>
</evidence>
<dbReference type="GO" id="GO:0016831">
    <property type="term" value="F:carboxy-lyase activity"/>
    <property type="evidence" value="ECO:0007669"/>
    <property type="project" value="InterPro"/>
</dbReference>
<feature type="domain" description="Amidohydrolase-related" evidence="2">
    <location>
        <begin position="27"/>
        <end position="296"/>
    </location>
</feature>
<dbReference type="GO" id="GO:0019748">
    <property type="term" value="P:secondary metabolic process"/>
    <property type="evidence" value="ECO:0007669"/>
    <property type="project" value="TreeGrafter"/>
</dbReference>
<dbReference type="SUPFAM" id="SSF51556">
    <property type="entry name" value="Metallo-dependent hydrolases"/>
    <property type="match status" value="1"/>
</dbReference>
<protein>
    <submittedName>
        <fullName evidence="3">Amidohydrolase family protein</fullName>
    </submittedName>
</protein>
<dbReference type="Gene3D" id="3.20.20.140">
    <property type="entry name" value="Metal-dependent hydrolases"/>
    <property type="match status" value="1"/>
</dbReference>
<keyword evidence="1" id="KW-0456">Lyase</keyword>
<reference evidence="3 4" key="1">
    <citation type="submission" date="2019-12" db="EMBL/GenBank/DDBJ databases">
        <title>Nesterenkonia muleiensis sp. nov., a novel actinobacterium isolated from sap of Populus euphratica.</title>
        <authorList>
            <person name="Wang R."/>
        </authorList>
    </citation>
    <scope>NUCLEOTIDE SEQUENCE [LARGE SCALE GENOMIC DNA]</scope>
    <source>
        <strain evidence="3 4">F10</strain>
    </source>
</reference>
<dbReference type="CDD" id="cd01292">
    <property type="entry name" value="metallo-dependent_hydrolases"/>
    <property type="match status" value="1"/>
</dbReference>
<keyword evidence="4" id="KW-1185">Reference proteome</keyword>
<sequence length="309" mass="33769">MTTTPPPAHDEDIARYAEALGIPGLADIHVHFLPQSVLDKVWAFFDRAEAHYGRPWPIRYRYSTETRLKILRSFGLQAIPALTYPHKPGMAAWLNDWNAEFAAAHPDVIHCATLYAEPEAAQYVPAALAAGARLFKVHVQVGEFAPDDPVLDPAWAALEEATVPVVIHAGSDPLPGAHTGPGAVGRLLGRFPELRLVIAHMGMPEYQQFADLAQEYSGVHLDTTMYVSGFFNSAADVPAGYRERLRTLQDKVVLGSDFPNIPYPYADQISGLAELGLGDEWMRSVLWENGARLMGLSGQHTTTPPQAGA</sequence>
<dbReference type="InterPro" id="IPR032465">
    <property type="entry name" value="ACMSD"/>
</dbReference>
<proteinExistence type="predicted"/>
<dbReference type="RefSeq" id="WP_157325736.1">
    <property type="nucleotide sequence ID" value="NZ_BMFX01000008.1"/>
</dbReference>
<evidence type="ECO:0000313" key="3">
    <source>
        <dbReference type="EMBL" id="MVT27627.1"/>
    </source>
</evidence>
<dbReference type="GO" id="GO:0005737">
    <property type="term" value="C:cytoplasm"/>
    <property type="evidence" value="ECO:0007669"/>
    <property type="project" value="TreeGrafter"/>
</dbReference>
<dbReference type="InterPro" id="IPR032466">
    <property type="entry name" value="Metal_Hydrolase"/>
</dbReference>
<dbReference type="PANTHER" id="PTHR21240:SF28">
    <property type="entry name" value="ISO-OROTATE DECARBOXYLASE (EUROFUNG)"/>
    <property type="match status" value="1"/>
</dbReference>
<dbReference type="AlphaFoldDB" id="A0A7K1UMD4"/>
<dbReference type="PANTHER" id="PTHR21240">
    <property type="entry name" value="2-AMINO-3-CARBOXYLMUCONATE-6-SEMIALDEHYDE DECARBOXYLASE"/>
    <property type="match status" value="1"/>
</dbReference>
<dbReference type="EMBL" id="WRPM01000102">
    <property type="protein sequence ID" value="MVT27627.1"/>
    <property type="molecule type" value="Genomic_DNA"/>
</dbReference>
<name>A0A7K1UMD4_9MICC</name>
<dbReference type="InterPro" id="IPR006680">
    <property type="entry name" value="Amidohydro-rel"/>
</dbReference>
<evidence type="ECO:0000313" key="4">
    <source>
        <dbReference type="Proteomes" id="UP000460157"/>
    </source>
</evidence>